<protein>
    <recommendedName>
        <fullName evidence="3">SH3b domain-containing protein</fullName>
    </recommendedName>
</protein>
<feature type="compositionally biased region" description="Gly residues" evidence="1">
    <location>
        <begin position="110"/>
        <end position="119"/>
    </location>
</feature>
<keyword evidence="5" id="KW-1185">Reference proteome</keyword>
<evidence type="ECO:0000259" key="3">
    <source>
        <dbReference type="Pfam" id="PF08239"/>
    </source>
</evidence>
<dbReference type="EMBL" id="CP012159">
    <property type="protein sequence ID" value="AKT37608.1"/>
    <property type="molecule type" value="Genomic_DNA"/>
</dbReference>
<dbReference type="AlphaFoldDB" id="A0A0K1EAM2"/>
<dbReference type="Pfam" id="PF08239">
    <property type="entry name" value="SH3_3"/>
    <property type="match status" value="1"/>
</dbReference>
<gene>
    <name evidence="4" type="ORF">CMC5_017490</name>
</gene>
<evidence type="ECO:0000256" key="2">
    <source>
        <dbReference type="SAM" id="Phobius"/>
    </source>
</evidence>
<name>A0A0K1EAM2_CHOCO</name>
<feature type="region of interest" description="Disordered" evidence="1">
    <location>
        <begin position="1"/>
        <end position="60"/>
    </location>
</feature>
<dbReference type="PATRIC" id="fig|52.7.peg.1879"/>
<keyword evidence="2" id="KW-0472">Membrane</keyword>
<feature type="region of interest" description="Disordered" evidence="1">
    <location>
        <begin position="110"/>
        <end position="153"/>
    </location>
</feature>
<proteinExistence type="predicted"/>
<dbReference type="KEGG" id="ccro:CMC5_017490"/>
<accession>A0A0K1EAM2</accession>
<evidence type="ECO:0000256" key="1">
    <source>
        <dbReference type="SAM" id="MobiDB-lite"/>
    </source>
</evidence>
<dbReference type="InterPro" id="IPR003646">
    <property type="entry name" value="SH3-like_bac-type"/>
</dbReference>
<feature type="transmembrane region" description="Helical" evidence="2">
    <location>
        <begin position="83"/>
        <end position="103"/>
    </location>
</feature>
<evidence type="ECO:0000313" key="4">
    <source>
        <dbReference type="EMBL" id="AKT37608.1"/>
    </source>
</evidence>
<sequence length="228" mass="22059">MAEPGMKHSAGDGEPGGEGGWGPDASGSMGPGGMGPGGMGPAGVGYGGGPPLGPGEPLPSALAPPSLVQVASPPPKQGTLKPLLVICGLAVVSAAICGGVILYSQGRLGGSSEAGGASSGDGEKRSALPGEPLPPVITEGEEGAAPGGTPAGNKTMRAVVSLAEGQPRAVLRSKPDFKGDMVAFLPQGASVEITNSTTAGGGTWFRVKTVDAPTPASGWVHGAVLKIQ</sequence>
<organism evidence="4 5">
    <name type="scientific">Chondromyces crocatus</name>
    <dbReference type="NCBI Taxonomy" id="52"/>
    <lineage>
        <taxon>Bacteria</taxon>
        <taxon>Pseudomonadati</taxon>
        <taxon>Myxococcota</taxon>
        <taxon>Polyangia</taxon>
        <taxon>Polyangiales</taxon>
        <taxon>Polyangiaceae</taxon>
        <taxon>Chondromyces</taxon>
    </lineage>
</organism>
<reference evidence="4 5" key="1">
    <citation type="submission" date="2015-07" db="EMBL/GenBank/DDBJ databases">
        <title>Genome analysis of myxobacterium Chondromyces crocatus Cm c5 reveals a high potential for natural compound synthesis and the genetic basis for the loss of fruiting body formation.</title>
        <authorList>
            <person name="Zaburannyi N."/>
            <person name="Bunk B."/>
            <person name="Maier J."/>
            <person name="Overmann J."/>
            <person name="Mueller R."/>
        </authorList>
    </citation>
    <scope>NUCLEOTIDE SEQUENCE [LARGE SCALE GENOMIC DNA]</scope>
    <source>
        <strain evidence="4 5">Cm c5</strain>
    </source>
</reference>
<feature type="compositionally biased region" description="Basic and acidic residues" evidence="1">
    <location>
        <begin position="1"/>
        <end position="11"/>
    </location>
</feature>
<keyword evidence="2" id="KW-0812">Transmembrane</keyword>
<dbReference type="Gene3D" id="2.30.30.40">
    <property type="entry name" value="SH3 Domains"/>
    <property type="match status" value="1"/>
</dbReference>
<dbReference type="STRING" id="52.CMC5_017490"/>
<feature type="compositionally biased region" description="Gly residues" evidence="1">
    <location>
        <begin position="13"/>
        <end position="22"/>
    </location>
</feature>
<evidence type="ECO:0000313" key="5">
    <source>
        <dbReference type="Proteomes" id="UP000067626"/>
    </source>
</evidence>
<feature type="domain" description="SH3b" evidence="3">
    <location>
        <begin position="171"/>
        <end position="225"/>
    </location>
</feature>
<dbReference type="Proteomes" id="UP000067626">
    <property type="component" value="Chromosome"/>
</dbReference>
<keyword evidence="2" id="KW-1133">Transmembrane helix</keyword>
<feature type="compositionally biased region" description="Gly residues" evidence="1">
    <location>
        <begin position="29"/>
        <end position="50"/>
    </location>
</feature>